<reference evidence="2" key="1">
    <citation type="submission" date="2016-11" db="EMBL/GenBank/DDBJ databases">
        <authorList>
            <person name="Shukria A."/>
            <person name="Stevens D.C."/>
        </authorList>
    </citation>
    <scope>NUCLEOTIDE SEQUENCE [LARGE SCALE GENOMIC DNA]</scope>
    <source>
        <strain evidence="2">Cbfe23</strain>
    </source>
</reference>
<evidence type="ECO:0000313" key="1">
    <source>
        <dbReference type="EMBL" id="OJH37314.1"/>
    </source>
</evidence>
<dbReference type="AlphaFoldDB" id="A0A1L9B4Y2"/>
<accession>A0A1L9B4Y2</accession>
<organism evidence="1 2">
    <name type="scientific">Cystobacter ferrugineus</name>
    <dbReference type="NCBI Taxonomy" id="83449"/>
    <lineage>
        <taxon>Bacteria</taxon>
        <taxon>Pseudomonadati</taxon>
        <taxon>Myxococcota</taxon>
        <taxon>Myxococcia</taxon>
        <taxon>Myxococcales</taxon>
        <taxon>Cystobacterineae</taxon>
        <taxon>Archangiaceae</taxon>
        <taxon>Cystobacter</taxon>
    </lineage>
</organism>
<reference evidence="1 2" key="2">
    <citation type="submission" date="2016-12" db="EMBL/GenBank/DDBJ databases">
        <title>Draft Genome Sequence of Cystobacter ferrugineus Strain Cbfe23.</title>
        <authorList>
            <person name="Akbar S."/>
            <person name="Dowd S.E."/>
            <person name="Stevens D.C."/>
        </authorList>
    </citation>
    <scope>NUCLEOTIDE SEQUENCE [LARGE SCALE GENOMIC DNA]</scope>
    <source>
        <strain evidence="1 2">Cbfe23</strain>
    </source>
</reference>
<keyword evidence="2" id="KW-1185">Reference proteome</keyword>
<name>A0A1L9B4Y2_9BACT</name>
<dbReference type="Proteomes" id="UP000182229">
    <property type="component" value="Unassembled WGS sequence"/>
</dbReference>
<dbReference type="EMBL" id="MPIN01000008">
    <property type="protein sequence ID" value="OJH37314.1"/>
    <property type="molecule type" value="Genomic_DNA"/>
</dbReference>
<protein>
    <submittedName>
        <fullName evidence="1">Uncharacterized protein</fullName>
    </submittedName>
</protein>
<comment type="caution">
    <text evidence="1">The sequence shown here is derived from an EMBL/GenBank/DDBJ whole genome shotgun (WGS) entry which is preliminary data.</text>
</comment>
<gene>
    <name evidence="1" type="ORF">BON30_28875</name>
</gene>
<evidence type="ECO:0000313" key="2">
    <source>
        <dbReference type="Proteomes" id="UP000182229"/>
    </source>
</evidence>
<proteinExistence type="predicted"/>
<sequence length="64" mass="6936">MLGTRKETLAAELKVVLNCLASTVRSRRSESAGTMATVDNPVPLECWQSRQWQLSTAMGAAEPS</sequence>